<dbReference type="EMBL" id="CAJVCH010077550">
    <property type="protein sequence ID" value="CAG7721212.1"/>
    <property type="molecule type" value="Genomic_DNA"/>
</dbReference>
<comment type="caution">
    <text evidence="2">The sequence shown here is derived from an EMBL/GenBank/DDBJ whole genome shotgun (WGS) entry which is preliminary data.</text>
</comment>
<name>A0A8J2JLY4_9HEXA</name>
<organism evidence="2 3">
    <name type="scientific">Allacma fusca</name>
    <dbReference type="NCBI Taxonomy" id="39272"/>
    <lineage>
        <taxon>Eukaryota</taxon>
        <taxon>Metazoa</taxon>
        <taxon>Ecdysozoa</taxon>
        <taxon>Arthropoda</taxon>
        <taxon>Hexapoda</taxon>
        <taxon>Collembola</taxon>
        <taxon>Symphypleona</taxon>
        <taxon>Sminthuridae</taxon>
        <taxon>Allacma</taxon>
    </lineage>
</organism>
<sequence length="42" mass="4511">DQTLKIPKEQSGFSQQLGNAAEESDAETEDGSTTSEQTNPLQ</sequence>
<dbReference type="OrthoDB" id="6513042at2759"/>
<feature type="compositionally biased region" description="Polar residues" evidence="1">
    <location>
        <begin position="31"/>
        <end position="42"/>
    </location>
</feature>
<feature type="region of interest" description="Disordered" evidence="1">
    <location>
        <begin position="1"/>
        <end position="42"/>
    </location>
</feature>
<gene>
    <name evidence="2" type="ORF">AFUS01_LOCUS10440</name>
</gene>
<feature type="non-terminal residue" evidence="2">
    <location>
        <position position="42"/>
    </location>
</feature>
<evidence type="ECO:0000313" key="2">
    <source>
        <dbReference type="EMBL" id="CAG7721212.1"/>
    </source>
</evidence>
<dbReference type="Proteomes" id="UP000708208">
    <property type="component" value="Unassembled WGS sequence"/>
</dbReference>
<proteinExistence type="predicted"/>
<dbReference type="AlphaFoldDB" id="A0A8J2JLY4"/>
<evidence type="ECO:0000313" key="3">
    <source>
        <dbReference type="Proteomes" id="UP000708208"/>
    </source>
</evidence>
<feature type="non-terminal residue" evidence="2">
    <location>
        <position position="1"/>
    </location>
</feature>
<protein>
    <submittedName>
        <fullName evidence="2">Uncharacterized protein</fullName>
    </submittedName>
</protein>
<keyword evidence="3" id="KW-1185">Reference proteome</keyword>
<evidence type="ECO:0000256" key="1">
    <source>
        <dbReference type="SAM" id="MobiDB-lite"/>
    </source>
</evidence>
<accession>A0A8J2JLY4</accession>
<reference evidence="2" key="1">
    <citation type="submission" date="2021-06" db="EMBL/GenBank/DDBJ databases">
        <authorList>
            <person name="Hodson N. C."/>
            <person name="Mongue J. A."/>
            <person name="Jaron S. K."/>
        </authorList>
    </citation>
    <scope>NUCLEOTIDE SEQUENCE</scope>
</reference>